<sequence>MTMTGEWFHNVETGEVARGVVTPDDGQGDRLEAELWLRPDAAVVGAHVHPHIVERFEVVEGLVGFAIDGRRQEGGPGTAIDIPAGVVHDWWNAGDDVALVRVHVEPARRFIEMIETLFALANTGRTRRGGMPGLLWGAAIAYEYRDVIRFAAPPEPLQRVLFPPLAAVARRRGRNPRDPSLHGPDSAARLKDGPDAALAAKLALAAARAAAERGEAPARA</sequence>
<keyword evidence="4" id="KW-1185">Reference proteome</keyword>
<dbReference type="InterPro" id="IPR014710">
    <property type="entry name" value="RmlC-like_jellyroll"/>
</dbReference>
<dbReference type="SUPFAM" id="SSF51182">
    <property type="entry name" value="RmlC-like cupins"/>
    <property type="match status" value="1"/>
</dbReference>
<feature type="region of interest" description="Disordered" evidence="1">
    <location>
        <begin position="171"/>
        <end position="191"/>
    </location>
</feature>
<organism evidence="3 4">
    <name type="scientific">Conexibacter stalactiti</name>
    <dbReference type="NCBI Taxonomy" id="1940611"/>
    <lineage>
        <taxon>Bacteria</taxon>
        <taxon>Bacillati</taxon>
        <taxon>Actinomycetota</taxon>
        <taxon>Thermoleophilia</taxon>
        <taxon>Solirubrobacterales</taxon>
        <taxon>Conexibacteraceae</taxon>
        <taxon>Conexibacter</taxon>
    </lineage>
</organism>
<dbReference type="EMBL" id="JAWSTH010000056">
    <property type="protein sequence ID" value="MDW5596467.1"/>
    <property type="molecule type" value="Genomic_DNA"/>
</dbReference>
<dbReference type="Proteomes" id="UP001284601">
    <property type="component" value="Unassembled WGS sequence"/>
</dbReference>
<dbReference type="InterPro" id="IPR013096">
    <property type="entry name" value="Cupin_2"/>
</dbReference>
<name>A0ABU4HUV6_9ACTN</name>
<evidence type="ECO:0000259" key="2">
    <source>
        <dbReference type="Pfam" id="PF07883"/>
    </source>
</evidence>
<evidence type="ECO:0000313" key="4">
    <source>
        <dbReference type="Proteomes" id="UP001284601"/>
    </source>
</evidence>
<comment type="caution">
    <text evidence="3">The sequence shown here is derived from an EMBL/GenBank/DDBJ whole genome shotgun (WGS) entry which is preliminary data.</text>
</comment>
<dbReference type="Pfam" id="PF07883">
    <property type="entry name" value="Cupin_2"/>
    <property type="match status" value="1"/>
</dbReference>
<evidence type="ECO:0000256" key="1">
    <source>
        <dbReference type="SAM" id="MobiDB-lite"/>
    </source>
</evidence>
<reference evidence="4" key="1">
    <citation type="submission" date="2023-07" db="EMBL/GenBank/DDBJ databases">
        <title>Conexibacter stalactiti sp. nov., isolated from stalactites in a lava cave and emended description of the genus Conexibacter.</title>
        <authorList>
            <person name="Lee S.D."/>
        </authorList>
    </citation>
    <scope>NUCLEOTIDE SEQUENCE [LARGE SCALE GENOMIC DNA]</scope>
    <source>
        <strain evidence="4">KCTC 39840</strain>
    </source>
</reference>
<feature type="domain" description="Cupin type-2" evidence="2">
    <location>
        <begin position="39"/>
        <end position="99"/>
    </location>
</feature>
<proteinExistence type="predicted"/>
<dbReference type="RefSeq" id="WP_318598854.1">
    <property type="nucleotide sequence ID" value="NZ_JAWSTH010000056.1"/>
</dbReference>
<accession>A0ABU4HUV6</accession>
<evidence type="ECO:0000313" key="3">
    <source>
        <dbReference type="EMBL" id="MDW5596467.1"/>
    </source>
</evidence>
<dbReference type="Gene3D" id="2.60.120.10">
    <property type="entry name" value="Jelly Rolls"/>
    <property type="match status" value="1"/>
</dbReference>
<dbReference type="InterPro" id="IPR011051">
    <property type="entry name" value="RmlC_Cupin_sf"/>
</dbReference>
<protein>
    <submittedName>
        <fullName evidence="3">Cupin domain-containing protein</fullName>
    </submittedName>
</protein>
<gene>
    <name evidence="3" type="ORF">R7226_19120</name>
</gene>
<reference evidence="3 4" key="2">
    <citation type="submission" date="2023-10" db="EMBL/GenBank/DDBJ databases">
        <authorList>
            <person name="Han X.F."/>
        </authorList>
    </citation>
    <scope>NUCLEOTIDE SEQUENCE [LARGE SCALE GENOMIC DNA]</scope>
    <source>
        <strain evidence="3 4">KCTC 39840</strain>
    </source>
</reference>